<accession>A0A4R2L4K9</accession>
<evidence type="ECO:0000256" key="7">
    <source>
        <dbReference type="ARBA" id="ARBA00023136"/>
    </source>
</evidence>
<feature type="transmembrane region" description="Helical" evidence="8">
    <location>
        <begin position="22"/>
        <end position="43"/>
    </location>
</feature>
<dbReference type="PROSITE" id="PS50928">
    <property type="entry name" value="ABC_TM1"/>
    <property type="match status" value="2"/>
</dbReference>
<keyword evidence="3" id="KW-1003">Cell membrane</keyword>
<evidence type="ECO:0000313" key="10">
    <source>
        <dbReference type="EMBL" id="TCO81403.1"/>
    </source>
</evidence>
<dbReference type="Gene3D" id="1.10.3720.10">
    <property type="entry name" value="MetI-like"/>
    <property type="match status" value="2"/>
</dbReference>
<proteinExistence type="inferred from homology"/>
<dbReference type="PANTHER" id="PTHR43357:SF3">
    <property type="entry name" value="FE(3+)-TRANSPORT SYSTEM PERMEASE PROTEIN FBPB 2"/>
    <property type="match status" value="1"/>
</dbReference>
<dbReference type="GO" id="GO:0005886">
    <property type="term" value="C:plasma membrane"/>
    <property type="evidence" value="ECO:0007669"/>
    <property type="project" value="UniProtKB-SubCell"/>
</dbReference>
<feature type="transmembrane region" description="Helical" evidence="8">
    <location>
        <begin position="333"/>
        <end position="359"/>
    </location>
</feature>
<dbReference type="AlphaFoldDB" id="A0A4R2L4K9"/>
<feature type="domain" description="ABC transmembrane type-1" evidence="9">
    <location>
        <begin position="335"/>
        <end position="543"/>
    </location>
</feature>
<dbReference type="PANTHER" id="PTHR43357">
    <property type="entry name" value="INNER MEMBRANE ABC TRANSPORTER PERMEASE PROTEIN YDCV"/>
    <property type="match status" value="1"/>
</dbReference>
<keyword evidence="6 8" id="KW-1133">Transmembrane helix</keyword>
<evidence type="ECO:0000256" key="4">
    <source>
        <dbReference type="ARBA" id="ARBA00022519"/>
    </source>
</evidence>
<comment type="similarity">
    <text evidence="8">Belongs to the binding-protein-dependent transport system permease family.</text>
</comment>
<evidence type="ECO:0000256" key="6">
    <source>
        <dbReference type="ARBA" id="ARBA00022989"/>
    </source>
</evidence>
<dbReference type="GO" id="GO:0055085">
    <property type="term" value="P:transmembrane transport"/>
    <property type="evidence" value="ECO:0007669"/>
    <property type="project" value="InterPro"/>
</dbReference>
<feature type="transmembrane region" description="Helical" evidence="8">
    <location>
        <begin position="371"/>
        <end position="395"/>
    </location>
</feature>
<evidence type="ECO:0000256" key="2">
    <source>
        <dbReference type="ARBA" id="ARBA00022448"/>
    </source>
</evidence>
<keyword evidence="4" id="KW-0997">Cell inner membrane</keyword>
<feature type="domain" description="ABC transmembrane type-1" evidence="9">
    <location>
        <begin position="62"/>
        <end position="263"/>
    </location>
</feature>
<keyword evidence="5 8" id="KW-0812">Transmembrane</keyword>
<organism evidence="10 11">
    <name type="scientific">Plasticicumulans lactativorans</name>
    <dbReference type="NCBI Taxonomy" id="1133106"/>
    <lineage>
        <taxon>Bacteria</taxon>
        <taxon>Pseudomonadati</taxon>
        <taxon>Pseudomonadota</taxon>
        <taxon>Gammaproteobacteria</taxon>
        <taxon>Candidatus Competibacteraceae</taxon>
        <taxon>Plasticicumulans</taxon>
    </lineage>
</organism>
<dbReference type="InterPro" id="IPR000515">
    <property type="entry name" value="MetI-like"/>
</dbReference>
<feature type="transmembrane region" description="Helical" evidence="8">
    <location>
        <begin position="203"/>
        <end position="225"/>
    </location>
</feature>
<gene>
    <name evidence="10" type="ORF">EV699_10834</name>
</gene>
<keyword evidence="7 8" id="KW-0472">Membrane</keyword>
<feature type="transmembrane region" description="Helical" evidence="8">
    <location>
        <begin position="63"/>
        <end position="88"/>
    </location>
</feature>
<evidence type="ECO:0000259" key="9">
    <source>
        <dbReference type="PROSITE" id="PS50928"/>
    </source>
</evidence>
<feature type="transmembrane region" description="Helical" evidence="8">
    <location>
        <begin position="415"/>
        <end position="438"/>
    </location>
</feature>
<evidence type="ECO:0000256" key="8">
    <source>
        <dbReference type="RuleBase" id="RU363032"/>
    </source>
</evidence>
<evidence type="ECO:0000256" key="5">
    <source>
        <dbReference type="ARBA" id="ARBA00022692"/>
    </source>
</evidence>
<dbReference type="Proteomes" id="UP000295765">
    <property type="component" value="Unassembled WGS sequence"/>
</dbReference>
<evidence type="ECO:0000256" key="1">
    <source>
        <dbReference type="ARBA" id="ARBA00004429"/>
    </source>
</evidence>
<evidence type="ECO:0000256" key="3">
    <source>
        <dbReference type="ARBA" id="ARBA00022475"/>
    </source>
</evidence>
<comment type="subcellular location">
    <subcellularLocation>
        <location evidence="1">Cell inner membrane</location>
        <topology evidence="1">Multi-pass membrane protein</topology>
    </subcellularLocation>
    <subcellularLocation>
        <location evidence="8">Cell membrane</location>
        <topology evidence="8">Multi-pass membrane protein</topology>
    </subcellularLocation>
</comment>
<dbReference type="InterPro" id="IPR035906">
    <property type="entry name" value="MetI-like_sf"/>
</dbReference>
<name>A0A4R2L4K9_9GAMM</name>
<feature type="transmembrane region" description="Helical" evidence="8">
    <location>
        <begin position="237"/>
        <end position="263"/>
    </location>
</feature>
<protein>
    <submittedName>
        <fullName evidence="10">Iron(III) transport system permease protein</fullName>
    </submittedName>
</protein>
<dbReference type="CDD" id="cd06261">
    <property type="entry name" value="TM_PBP2"/>
    <property type="match status" value="2"/>
</dbReference>
<feature type="transmembrane region" description="Helical" evidence="8">
    <location>
        <begin position="144"/>
        <end position="166"/>
    </location>
</feature>
<evidence type="ECO:0000313" key="11">
    <source>
        <dbReference type="Proteomes" id="UP000295765"/>
    </source>
</evidence>
<sequence length="547" mass="58042">MPSAVVARAAPPHRRGHHGLRAATWLLALGTLVPIGVILGGWLRPDAALWRHLADTVLWELLANTALLVLGVGSGSALLGVSLAWLVVMCRFPGRRVFEWALMLPLAIPAYVLAVIAIGLLDFSGPLQGALRAWLGPGQWLPPIRSLGGVIGVLTLAFYPYVYMLARAAFIGQGRAPLEAARVLGCSPLAACLRVAIPGARPAIAAGVALVLMETLADFGTVATFNVDTFTTAIYKAWFGLFNLPVATQLASVLLLIVLVGLFGERRARSRARYHGGGRPARDDGFALRGARACAASAYCATVLGLAFVLPLGQLLVWAWSHGALDFDARYLALLWHTLLLGASAALLTVAGALVLAYAHRRLPDRATAAAAVRCATLGYALPGSVLAVGIMVGFTWIDGRFALLLDAFGLPAQALLRGSVWALLLAYLVRFLAVAYGPVDSGLERIRPSLIEAARGLGAGSREVFARVYLPLLRPGVFSAALLVLVDVMKEQPATLMLRPFGWDTLAVRIFELTSEGEWQRAALPALALVAVGLLPVIQLLRKSGT</sequence>
<dbReference type="SUPFAM" id="SSF161098">
    <property type="entry name" value="MetI-like"/>
    <property type="match status" value="2"/>
</dbReference>
<keyword evidence="2 8" id="KW-0813">Transport</keyword>
<comment type="caution">
    <text evidence="10">The sequence shown here is derived from an EMBL/GenBank/DDBJ whole genome shotgun (WGS) entry which is preliminary data.</text>
</comment>
<feature type="transmembrane region" description="Helical" evidence="8">
    <location>
        <begin position="298"/>
        <end position="321"/>
    </location>
</feature>
<dbReference type="EMBL" id="SLWY01000008">
    <property type="protein sequence ID" value="TCO81403.1"/>
    <property type="molecule type" value="Genomic_DNA"/>
</dbReference>
<keyword evidence="11" id="KW-1185">Reference proteome</keyword>
<feature type="transmembrane region" description="Helical" evidence="8">
    <location>
        <begin position="473"/>
        <end position="490"/>
    </location>
</feature>
<feature type="transmembrane region" description="Helical" evidence="8">
    <location>
        <begin position="100"/>
        <end position="124"/>
    </location>
</feature>
<reference evidence="10 11" key="1">
    <citation type="submission" date="2019-03" db="EMBL/GenBank/DDBJ databases">
        <title>Genomic Encyclopedia of Type Strains, Phase IV (KMG-IV): sequencing the most valuable type-strain genomes for metagenomic binning, comparative biology and taxonomic classification.</title>
        <authorList>
            <person name="Goeker M."/>
        </authorList>
    </citation>
    <scope>NUCLEOTIDE SEQUENCE [LARGE SCALE GENOMIC DNA]</scope>
    <source>
        <strain evidence="10 11">DSM 25287</strain>
    </source>
</reference>
<dbReference type="Pfam" id="PF00528">
    <property type="entry name" value="BPD_transp_1"/>
    <property type="match status" value="2"/>
</dbReference>
<feature type="transmembrane region" description="Helical" evidence="8">
    <location>
        <begin position="523"/>
        <end position="542"/>
    </location>
</feature>
<dbReference type="FunFam" id="1.10.3720.10:FF:000088">
    <property type="entry name" value="Iron(III) ABC transporter, permease protein"/>
    <property type="match status" value="1"/>
</dbReference>